<proteinExistence type="predicted"/>
<evidence type="ECO:0000259" key="1">
    <source>
        <dbReference type="PROSITE" id="PS51746"/>
    </source>
</evidence>
<dbReference type="SUPFAM" id="SSF81606">
    <property type="entry name" value="PP2C-like"/>
    <property type="match status" value="1"/>
</dbReference>
<dbReference type="InterPro" id="IPR015655">
    <property type="entry name" value="PP2C"/>
</dbReference>
<sequence length="257" mass="27281">MSKSYFAVSARTAIGLARSGNEDSAITGSSLLAVADGMGGHAGGEVASRIAITTLAGMVPVLTAPDIDTDSIEDLLLNSLHTIDGEIARVASDEIELRGMGTTLTALLIRDGRVALLHVGDSRCYRLRGNTFEQLTHDHTVLQELLDSGTISMSEAHDHPQRSMLTQVLMGEGSVAPVLMVYEVNSKDRFLLCSDGLSSVLTEKEIKSLLKKSNRDEAVVALVEATYVNGAPDNVTVVVADVIEEEKHAVQLLGAAQ</sequence>
<dbReference type="OrthoDB" id="9801841at2"/>
<dbReference type="KEGG" id="plim:PHILAsVB114_00075"/>
<gene>
    <name evidence="2" type="ORF">PHILAsVB114_00075</name>
</gene>
<feature type="domain" description="PPM-type phosphatase" evidence="1">
    <location>
        <begin position="7"/>
        <end position="242"/>
    </location>
</feature>
<dbReference type="EMBL" id="CP016782">
    <property type="protein sequence ID" value="ASY27103.1"/>
    <property type="molecule type" value="Genomic_DNA"/>
</dbReference>
<dbReference type="GO" id="GO:0004722">
    <property type="term" value="F:protein serine/threonine phosphatase activity"/>
    <property type="evidence" value="ECO:0007669"/>
    <property type="project" value="InterPro"/>
</dbReference>
<dbReference type="AlphaFoldDB" id="A0A249LDF4"/>
<dbReference type="CDD" id="cd00143">
    <property type="entry name" value="PP2Cc"/>
    <property type="match status" value="1"/>
</dbReference>
<organism evidence="2 3">
    <name type="scientific">Candidatus Planktophila limnetica</name>
    <dbReference type="NCBI Taxonomy" id="573600"/>
    <lineage>
        <taxon>Bacteria</taxon>
        <taxon>Bacillati</taxon>
        <taxon>Actinomycetota</taxon>
        <taxon>Actinomycetes</taxon>
        <taxon>Candidatus Nanopelagicales</taxon>
        <taxon>Candidatus Nanopelagicaceae</taxon>
        <taxon>Candidatus Planktophila</taxon>
    </lineage>
</organism>
<evidence type="ECO:0000313" key="3">
    <source>
        <dbReference type="Proteomes" id="UP000217221"/>
    </source>
</evidence>
<dbReference type="InterPro" id="IPR036457">
    <property type="entry name" value="PPM-type-like_dom_sf"/>
</dbReference>
<name>A0A249LDF4_9ACTN</name>
<dbReference type="SMART" id="SM00331">
    <property type="entry name" value="PP2C_SIG"/>
    <property type="match status" value="1"/>
</dbReference>
<dbReference type="RefSeq" id="WP_095697393.1">
    <property type="nucleotide sequence ID" value="NZ_CP016782.1"/>
</dbReference>
<dbReference type="Pfam" id="PF13672">
    <property type="entry name" value="PP2C_2"/>
    <property type="match status" value="1"/>
</dbReference>
<dbReference type="SMART" id="SM00332">
    <property type="entry name" value="PP2Cc"/>
    <property type="match status" value="1"/>
</dbReference>
<protein>
    <submittedName>
        <fullName evidence="2">PPM family protein phosphatase</fullName>
    </submittedName>
</protein>
<dbReference type="PANTHER" id="PTHR47992">
    <property type="entry name" value="PROTEIN PHOSPHATASE"/>
    <property type="match status" value="1"/>
</dbReference>
<dbReference type="Proteomes" id="UP000217221">
    <property type="component" value="Chromosome"/>
</dbReference>
<dbReference type="PROSITE" id="PS51746">
    <property type="entry name" value="PPM_2"/>
    <property type="match status" value="1"/>
</dbReference>
<reference evidence="2 3" key="1">
    <citation type="submission" date="2016-07" db="EMBL/GenBank/DDBJ databases">
        <title>High microdiversification within the ubiquitous acI lineage of Actinobacteria.</title>
        <authorList>
            <person name="Neuenschwander S.M."/>
            <person name="Salcher M."/>
            <person name="Ghai R."/>
            <person name="Pernthaler J."/>
        </authorList>
    </citation>
    <scope>NUCLEOTIDE SEQUENCE [LARGE SCALE GENOMIC DNA]</scope>
    <source>
        <strain evidence="2">MMS-VB-114</strain>
    </source>
</reference>
<evidence type="ECO:0000313" key="2">
    <source>
        <dbReference type="EMBL" id="ASY27103.1"/>
    </source>
</evidence>
<accession>A0A249LDF4</accession>
<dbReference type="Gene3D" id="3.60.40.10">
    <property type="entry name" value="PPM-type phosphatase domain"/>
    <property type="match status" value="1"/>
</dbReference>
<dbReference type="InterPro" id="IPR001932">
    <property type="entry name" value="PPM-type_phosphatase-like_dom"/>
</dbReference>
<keyword evidence="3" id="KW-1185">Reference proteome</keyword>